<keyword evidence="7" id="KW-0472">Membrane</keyword>
<keyword evidence="7" id="KW-1133">Transmembrane helix</keyword>
<evidence type="ECO:0000256" key="3">
    <source>
        <dbReference type="ARBA" id="ARBA00022801"/>
    </source>
</evidence>
<dbReference type="EMBL" id="KE346361">
    <property type="protein sequence ID" value="KJE90481.1"/>
    <property type="molecule type" value="Genomic_DNA"/>
</dbReference>
<dbReference type="STRING" id="595528.A0A0D2U5S0"/>
<keyword evidence="2 5" id="KW-0719">Serine esterase</keyword>
<keyword evidence="3 5" id="KW-0378">Hydrolase</keyword>
<protein>
    <recommendedName>
        <fullName evidence="5">Protein phosphatase methylesterase 1</fullName>
        <shortName evidence="5">PME-1</shortName>
        <ecNumber evidence="5">3.1.1.-</ecNumber>
    </recommendedName>
</protein>
<evidence type="ECO:0000313" key="9">
    <source>
        <dbReference type="EMBL" id="KJE90481.1"/>
    </source>
</evidence>
<proteinExistence type="inferred from homology"/>
<dbReference type="InterPro" id="IPR029058">
    <property type="entry name" value="AB_hydrolase_fold"/>
</dbReference>
<dbReference type="PhylomeDB" id="A0A0D2U5S0"/>
<dbReference type="Proteomes" id="UP000008743">
    <property type="component" value="Unassembled WGS sequence"/>
</dbReference>
<evidence type="ECO:0000256" key="5">
    <source>
        <dbReference type="PIRNR" id="PIRNR022950"/>
    </source>
</evidence>
<feature type="domain" description="AB hydrolase-1" evidence="8">
    <location>
        <begin position="126"/>
        <end position="396"/>
    </location>
</feature>
<dbReference type="Pfam" id="PF12697">
    <property type="entry name" value="Abhydrolase_6"/>
    <property type="match status" value="1"/>
</dbReference>
<dbReference type="PIRSF" id="PIRSF022950">
    <property type="entry name" value="PPase_methylesterase_euk"/>
    <property type="match status" value="1"/>
</dbReference>
<feature type="active site" evidence="6">
    <location>
        <position position="386"/>
    </location>
</feature>
<evidence type="ECO:0000256" key="7">
    <source>
        <dbReference type="SAM" id="Phobius"/>
    </source>
</evidence>
<dbReference type="PANTHER" id="PTHR14189:SF0">
    <property type="entry name" value="PROTEIN PHOSPHATASE METHYLESTERASE 1"/>
    <property type="match status" value="1"/>
</dbReference>
<dbReference type="eggNOG" id="KOG2564">
    <property type="taxonomic scope" value="Eukaryota"/>
</dbReference>
<dbReference type="InterPro" id="IPR016812">
    <property type="entry name" value="PPase_methylesterase_euk"/>
</dbReference>
<comment type="catalytic activity">
    <reaction evidence="4">
        <text>[phosphatase 2A protein]-C-terminal L-leucine methyl ester + H2O = [phosphatase 2A protein]-C-terminal L-leucine + methanol + H(+)</text>
        <dbReference type="Rhea" id="RHEA:48548"/>
        <dbReference type="Rhea" id="RHEA-COMP:12134"/>
        <dbReference type="Rhea" id="RHEA-COMP:12135"/>
        <dbReference type="ChEBI" id="CHEBI:15377"/>
        <dbReference type="ChEBI" id="CHEBI:15378"/>
        <dbReference type="ChEBI" id="CHEBI:17790"/>
        <dbReference type="ChEBI" id="CHEBI:90516"/>
        <dbReference type="ChEBI" id="CHEBI:90517"/>
        <dbReference type="EC" id="3.1.1.89"/>
    </reaction>
</comment>
<dbReference type="InParanoid" id="A0A0D2U5S0"/>
<dbReference type="GO" id="GO:0051723">
    <property type="term" value="F:protein methylesterase activity"/>
    <property type="evidence" value="ECO:0007669"/>
    <property type="project" value="UniProtKB-EC"/>
</dbReference>
<feature type="active site" evidence="6">
    <location>
        <position position="203"/>
    </location>
</feature>
<organism evidence="9 10">
    <name type="scientific">Capsaspora owczarzaki (strain ATCC 30864)</name>
    <dbReference type="NCBI Taxonomy" id="595528"/>
    <lineage>
        <taxon>Eukaryota</taxon>
        <taxon>Filasterea</taxon>
        <taxon>Capsaspora</taxon>
    </lineage>
</organism>
<dbReference type="EC" id="3.1.1.-" evidence="5"/>
<dbReference type="OrthoDB" id="194865at2759"/>
<dbReference type="InterPro" id="IPR000073">
    <property type="entry name" value="AB_hydrolase_1"/>
</dbReference>
<dbReference type="PANTHER" id="PTHR14189">
    <property type="entry name" value="PROTEIN PHOSPHATASE METHYLESTERASE-1 RELATED"/>
    <property type="match status" value="1"/>
</dbReference>
<dbReference type="AlphaFoldDB" id="A0A0D2U5S0"/>
<keyword evidence="7" id="KW-0812">Transmembrane</keyword>
<keyword evidence="10" id="KW-1185">Reference proteome</keyword>
<feature type="transmembrane region" description="Helical" evidence="7">
    <location>
        <begin position="23"/>
        <end position="44"/>
    </location>
</feature>
<evidence type="ECO:0000256" key="1">
    <source>
        <dbReference type="ARBA" id="ARBA00008645"/>
    </source>
</evidence>
<comment type="function">
    <text evidence="5">Demethylates proteins that have been reversibly carboxymethylated.</text>
</comment>
<evidence type="ECO:0000256" key="6">
    <source>
        <dbReference type="PIRSR" id="PIRSR022950-1"/>
    </source>
</evidence>
<feature type="active site" evidence="6">
    <location>
        <position position="228"/>
    </location>
</feature>
<dbReference type="ESTHER" id="capo3-e9c102">
    <property type="family name" value="PPase_methylesterase_euk"/>
</dbReference>
<gene>
    <name evidence="9" type="ORF">CAOG_001792</name>
</gene>
<evidence type="ECO:0000259" key="8">
    <source>
        <dbReference type="Pfam" id="PF12697"/>
    </source>
</evidence>
<reference evidence="10" key="1">
    <citation type="submission" date="2011-02" db="EMBL/GenBank/DDBJ databases">
        <title>The Genome Sequence of Capsaspora owczarzaki ATCC 30864.</title>
        <authorList>
            <person name="Russ C."/>
            <person name="Cuomo C."/>
            <person name="Burger G."/>
            <person name="Gray M.W."/>
            <person name="Holland P.W.H."/>
            <person name="King N."/>
            <person name="Lang F.B.F."/>
            <person name="Roger A.J."/>
            <person name="Ruiz-Trillo I."/>
            <person name="Young S.K."/>
            <person name="Zeng Q."/>
            <person name="Gargeya S."/>
            <person name="Alvarado L."/>
            <person name="Berlin A."/>
            <person name="Chapman S.B."/>
            <person name="Chen Z."/>
            <person name="Freedman E."/>
            <person name="Gellesch M."/>
            <person name="Goldberg J."/>
            <person name="Griggs A."/>
            <person name="Gujja S."/>
            <person name="Heilman E."/>
            <person name="Heiman D."/>
            <person name="Howarth C."/>
            <person name="Mehta T."/>
            <person name="Neiman D."/>
            <person name="Pearson M."/>
            <person name="Roberts A."/>
            <person name="Saif S."/>
            <person name="Shea T."/>
            <person name="Shenoy N."/>
            <person name="Sisk P."/>
            <person name="Stolte C."/>
            <person name="Sykes S."/>
            <person name="White J."/>
            <person name="Yandava C."/>
            <person name="Haas B."/>
            <person name="Nusbaum C."/>
            <person name="Birren B."/>
        </authorList>
    </citation>
    <scope>NUCLEOTIDE SEQUENCE</scope>
    <source>
        <strain evidence="10">ATCC 30864</strain>
    </source>
</reference>
<dbReference type="Gene3D" id="3.40.50.1820">
    <property type="entry name" value="alpha/beta hydrolase"/>
    <property type="match status" value="1"/>
</dbReference>
<evidence type="ECO:0000313" key="10">
    <source>
        <dbReference type="Proteomes" id="UP000008743"/>
    </source>
</evidence>
<accession>A0A0D2U5S0</accession>
<name>A0A0D2U5S0_CAPO3</name>
<sequence length="434" mass="46985">MSVFVFTAIMKRLNICPLLQSSFLLMLILRHSFIFIAALIVSVSMSLQREAMKRAAATSSSTDGSAPAAASSSPSSSFAIPAAARRQSHFSPLGWEHYFESSARVYTATPGNSFRVYRLGSVGPVLILLHGGGMCALSWSLFAKEVARLCACRIIAMDLREHGESHTTTPDDFSLDAMAQDVVQVFSVLYPSENPPTFVIGHSMGGAIATHIAAKNMISSLVGLVVLDVVEGSALDALSSMTNVIRNRPKSFKSVTQAIEWSLRTGHTHNVEAARVAMPGQVREIHDDGQNLLAPSISHILEEEAGESILGAATTASGGPTYVWRMDLSKTQPFWLEWFTGLSNKFLTARASKMLILAGMDRLDKELTIGQMQGKFQLDILPECGHSLHEDKPEKVGGLVAQHLVRHRFADPTTAYSAAKFSAGIPPRPVQHNA</sequence>
<dbReference type="FunCoup" id="A0A0D2U5S0">
    <property type="interactions" value="483"/>
</dbReference>
<dbReference type="SUPFAM" id="SSF53474">
    <property type="entry name" value="alpha/beta-Hydrolases"/>
    <property type="match status" value="1"/>
</dbReference>
<evidence type="ECO:0000256" key="4">
    <source>
        <dbReference type="ARBA" id="ARBA00049203"/>
    </source>
</evidence>
<comment type="similarity">
    <text evidence="1 5">Belongs to the AB hydrolase superfamily.</text>
</comment>
<evidence type="ECO:0000256" key="2">
    <source>
        <dbReference type="ARBA" id="ARBA00022487"/>
    </source>
</evidence>